<evidence type="ECO:0000256" key="3">
    <source>
        <dbReference type="ARBA" id="ARBA00022692"/>
    </source>
</evidence>
<dbReference type="InterPro" id="IPR003780">
    <property type="entry name" value="COX15/CtaA_fam"/>
</dbReference>
<evidence type="ECO:0000256" key="11">
    <source>
        <dbReference type="ARBA" id="ARBA00023444"/>
    </source>
</evidence>
<name>A0A939DY92_9CORY</name>
<feature type="transmembrane region" description="Helical" evidence="13">
    <location>
        <begin position="229"/>
        <end position="250"/>
    </location>
</feature>
<dbReference type="EMBL" id="JAFLEQ010000003">
    <property type="protein sequence ID" value="MBN9643450.1"/>
    <property type="molecule type" value="Genomic_DNA"/>
</dbReference>
<evidence type="ECO:0000256" key="9">
    <source>
        <dbReference type="ARBA" id="ARBA00023136"/>
    </source>
</evidence>
<accession>A0A939DY92</accession>
<dbReference type="GO" id="GO:0016020">
    <property type="term" value="C:membrane"/>
    <property type="evidence" value="ECO:0007669"/>
    <property type="project" value="UniProtKB-SubCell"/>
</dbReference>
<keyword evidence="5 13" id="KW-1133">Transmembrane helix</keyword>
<evidence type="ECO:0000256" key="10">
    <source>
        <dbReference type="ARBA" id="ARBA00023157"/>
    </source>
</evidence>
<feature type="transmembrane region" description="Helical" evidence="13">
    <location>
        <begin position="193"/>
        <end position="217"/>
    </location>
</feature>
<evidence type="ECO:0000256" key="13">
    <source>
        <dbReference type="SAM" id="Phobius"/>
    </source>
</evidence>
<dbReference type="InterPro" id="IPR050450">
    <property type="entry name" value="COX15/CtaA_HemeA_synthase"/>
</dbReference>
<evidence type="ECO:0000256" key="1">
    <source>
        <dbReference type="ARBA" id="ARBA00004141"/>
    </source>
</evidence>
<dbReference type="GO" id="GO:0006784">
    <property type="term" value="P:heme A biosynthetic process"/>
    <property type="evidence" value="ECO:0007669"/>
    <property type="project" value="InterPro"/>
</dbReference>
<comment type="pathway">
    <text evidence="11">Porphyrin-containing compound metabolism.</text>
</comment>
<keyword evidence="7" id="KW-0408">Iron</keyword>
<keyword evidence="3 13" id="KW-0812">Transmembrane</keyword>
<feature type="transmembrane region" description="Helical" evidence="13">
    <location>
        <begin position="256"/>
        <end position="277"/>
    </location>
</feature>
<evidence type="ECO:0000256" key="7">
    <source>
        <dbReference type="ARBA" id="ARBA00023004"/>
    </source>
</evidence>
<evidence type="ECO:0000256" key="6">
    <source>
        <dbReference type="ARBA" id="ARBA00023002"/>
    </source>
</evidence>
<keyword evidence="10" id="KW-1015">Disulfide bond</keyword>
<comment type="subcellular location">
    <subcellularLocation>
        <location evidence="1">Membrane</location>
        <topology evidence="1">Multi-pass membrane protein</topology>
    </subcellularLocation>
</comment>
<keyword evidence="8" id="KW-0350">Heme biosynthesis</keyword>
<protein>
    <submittedName>
        <fullName evidence="14">Heme A synthase</fullName>
    </submittedName>
</protein>
<feature type="region of interest" description="Disordered" evidence="12">
    <location>
        <begin position="283"/>
        <end position="303"/>
    </location>
</feature>
<dbReference type="Pfam" id="PF02628">
    <property type="entry name" value="COX15-CtaA"/>
    <property type="match status" value="1"/>
</dbReference>
<dbReference type="GO" id="GO:0046872">
    <property type="term" value="F:metal ion binding"/>
    <property type="evidence" value="ECO:0007669"/>
    <property type="project" value="UniProtKB-KW"/>
</dbReference>
<proteinExistence type="predicted"/>
<evidence type="ECO:0000256" key="2">
    <source>
        <dbReference type="ARBA" id="ARBA00022475"/>
    </source>
</evidence>
<reference evidence="14" key="1">
    <citation type="submission" date="2021-03" db="EMBL/GenBank/DDBJ databases">
        <authorList>
            <person name="Sun Q."/>
        </authorList>
    </citation>
    <scope>NUCLEOTIDE SEQUENCE</scope>
    <source>
        <strain evidence="14">CCM 8862</strain>
    </source>
</reference>
<evidence type="ECO:0000256" key="12">
    <source>
        <dbReference type="SAM" id="MobiDB-lite"/>
    </source>
</evidence>
<dbReference type="Proteomes" id="UP000664332">
    <property type="component" value="Unassembled WGS sequence"/>
</dbReference>
<evidence type="ECO:0000313" key="14">
    <source>
        <dbReference type="EMBL" id="MBN9643450.1"/>
    </source>
</evidence>
<feature type="transmembrane region" description="Helical" evidence="13">
    <location>
        <begin position="55"/>
        <end position="72"/>
    </location>
</feature>
<sequence>MLIAQTGILVSGSIVRVTGSGLGCITWPECHPGSLVPVAGAAPLVHQAIEFGNRLLTFVLAGIAIGLFVSVLRSKRRRMIIVLALIQGLGIVVQAILGAISVKLQLAWWTVAMHFLPSMVLVWLAAVLWVRIGEPDDGTRVRAYPRTLAVLAAVSGAALAMVLITGTMVTGAGRHAGDAVAAEEGRLQLDLAYIAQIHAHFMYLYLGMTIGLLFGLYTINASTRVRKQGLWLIAMIVVQAAIGIIQYNFGIPRWTVPVHVGLSGVVCGLTAIVWAMAHTTTGGGTWRTGSRSGDARLSAGRVH</sequence>
<organism evidence="14 15">
    <name type="scientific">Corynebacterium mendelii</name>
    <dbReference type="NCBI Taxonomy" id="2765362"/>
    <lineage>
        <taxon>Bacteria</taxon>
        <taxon>Bacillati</taxon>
        <taxon>Actinomycetota</taxon>
        <taxon>Actinomycetes</taxon>
        <taxon>Mycobacteriales</taxon>
        <taxon>Corynebacteriaceae</taxon>
        <taxon>Corynebacterium</taxon>
    </lineage>
</organism>
<keyword evidence="6" id="KW-0560">Oxidoreductase</keyword>
<evidence type="ECO:0000313" key="15">
    <source>
        <dbReference type="Proteomes" id="UP000664332"/>
    </source>
</evidence>
<comment type="caution">
    <text evidence="14">The sequence shown here is derived from an EMBL/GenBank/DDBJ whole genome shotgun (WGS) entry which is preliminary data.</text>
</comment>
<evidence type="ECO:0000256" key="4">
    <source>
        <dbReference type="ARBA" id="ARBA00022723"/>
    </source>
</evidence>
<keyword evidence="9 13" id="KW-0472">Membrane</keyword>
<feature type="transmembrane region" description="Helical" evidence="13">
    <location>
        <begin position="79"/>
        <end position="100"/>
    </location>
</feature>
<dbReference type="PANTHER" id="PTHR35457:SF1">
    <property type="entry name" value="HEME A SYNTHASE"/>
    <property type="match status" value="1"/>
</dbReference>
<feature type="transmembrane region" description="Helical" evidence="13">
    <location>
        <begin position="150"/>
        <end position="173"/>
    </location>
</feature>
<evidence type="ECO:0000256" key="8">
    <source>
        <dbReference type="ARBA" id="ARBA00023133"/>
    </source>
</evidence>
<gene>
    <name evidence="14" type="ORF">JZY06_02235</name>
</gene>
<keyword evidence="15" id="KW-1185">Reference proteome</keyword>
<keyword evidence="4" id="KW-0479">Metal-binding</keyword>
<feature type="transmembrane region" description="Helical" evidence="13">
    <location>
        <begin position="106"/>
        <end position="130"/>
    </location>
</feature>
<dbReference type="PANTHER" id="PTHR35457">
    <property type="entry name" value="HEME A SYNTHASE"/>
    <property type="match status" value="1"/>
</dbReference>
<dbReference type="PRINTS" id="PR00173">
    <property type="entry name" value="EDTRNSPORT"/>
</dbReference>
<dbReference type="GO" id="GO:0016491">
    <property type="term" value="F:oxidoreductase activity"/>
    <property type="evidence" value="ECO:0007669"/>
    <property type="project" value="UniProtKB-KW"/>
</dbReference>
<keyword evidence="2" id="KW-1003">Cell membrane</keyword>
<evidence type="ECO:0000256" key="5">
    <source>
        <dbReference type="ARBA" id="ARBA00022989"/>
    </source>
</evidence>
<dbReference type="AlphaFoldDB" id="A0A939DY92"/>